<evidence type="ECO:0000259" key="7">
    <source>
        <dbReference type="Pfam" id="PF00107"/>
    </source>
</evidence>
<reference evidence="8 9" key="1">
    <citation type="submission" date="2016-10" db="EMBL/GenBank/DDBJ databases">
        <title>The genome of Paramicrosporidium saccamoebae is the missing link in understanding Cryptomycota and Microsporidia evolution.</title>
        <authorList>
            <person name="Quandt C.A."/>
            <person name="Beaudet D."/>
            <person name="Corsaro D."/>
            <person name="Michel R."/>
            <person name="Corradi N."/>
            <person name="James T."/>
        </authorList>
    </citation>
    <scope>NUCLEOTIDE SEQUENCE [LARGE SCALE GENOMIC DNA]</scope>
    <source>
        <strain evidence="8 9">KSL3</strain>
    </source>
</reference>
<dbReference type="GO" id="GO:0005739">
    <property type="term" value="C:mitochondrion"/>
    <property type="evidence" value="ECO:0007669"/>
    <property type="project" value="UniProtKB-SubCell"/>
</dbReference>
<evidence type="ECO:0000256" key="2">
    <source>
        <dbReference type="ARBA" id="ARBA00010371"/>
    </source>
</evidence>
<evidence type="ECO:0000256" key="4">
    <source>
        <dbReference type="ARBA" id="ARBA00022946"/>
    </source>
</evidence>
<sequence>MLAAPVNPADLNQIQGVYPLEAAGPTRVGGNEGVGVVVATSGESLLKAGDWVVPRRGAFGTWREQVVCLDDDVQVVSQNLPLSAAATFIVNPPTAYRLLHDFAQLQKGDVIVQNGANSAVGRYTIQMAKKMGIKTVNIIRDRPHYEALEKELYELGATMVVKSTEFSKQETQDYITRVVGGQPILGFNCIGGIATTEMSRFLSEGSTLVTYGGMAGKNPVISTSSLIFRDIRYAGFWMSRWYQQANSNREKDAERGKMFTEITEMFASGDLKPPNVKQFDFKQNWKEAIEMYTNPDSQARSSDAKPLLIINK</sequence>
<comment type="subcellular location">
    <subcellularLocation>
        <location evidence="1">Mitochondrion</location>
    </subcellularLocation>
</comment>
<evidence type="ECO:0000256" key="6">
    <source>
        <dbReference type="ARBA" id="ARBA00023128"/>
    </source>
</evidence>
<dbReference type="Proteomes" id="UP000240830">
    <property type="component" value="Unassembled WGS sequence"/>
</dbReference>
<accession>A0A2H9TLC8</accession>
<keyword evidence="3" id="KW-0521">NADP</keyword>
<dbReference type="GO" id="GO:0006631">
    <property type="term" value="P:fatty acid metabolic process"/>
    <property type="evidence" value="ECO:0007669"/>
    <property type="project" value="TreeGrafter"/>
</dbReference>
<gene>
    <name evidence="8" type="ORF">PSACC_01622</name>
</gene>
<evidence type="ECO:0000256" key="3">
    <source>
        <dbReference type="ARBA" id="ARBA00022857"/>
    </source>
</evidence>
<comment type="similarity">
    <text evidence="2">Belongs to the zinc-containing alcohol dehydrogenase family. Quinone oxidoreductase subfamily.</text>
</comment>
<organism evidence="8 9">
    <name type="scientific">Paramicrosporidium saccamoebae</name>
    <dbReference type="NCBI Taxonomy" id="1246581"/>
    <lineage>
        <taxon>Eukaryota</taxon>
        <taxon>Fungi</taxon>
        <taxon>Fungi incertae sedis</taxon>
        <taxon>Cryptomycota</taxon>
        <taxon>Cryptomycota incertae sedis</taxon>
        <taxon>Paramicrosporidium</taxon>
    </lineage>
</organism>
<dbReference type="SUPFAM" id="SSF50129">
    <property type="entry name" value="GroES-like"/>
    <property type="match status" value="1"/>
</dbReference>
<dbReference type="PANTHER" id="PTHR43981">
    <property type="entry name" value="ENOYL-[ACYL-CARRIER-PROTEIN] REDUCTASE, MITOCHONDRIAL"/>
    <property type="match status" value="1"/>
</dbReference>
<dbReference type="Gene3D" id="3.90.180.10">
    <property type="entry name" value="Medium-chain alcohol dehydrogenases, catalytic domain"/>
    <property type="match status" value="1"/>
</dbReference>
<proteinExistence type="inferred from homology"/>
<evidence type="ECO:0000313" key="8">
    <source>
        <dbReference type="EMBL" id="PJF18563.1"/>
    </source>
</evidence>
<keyword evidence="4" id="KW-0809">Transit peptide</keyword>
<dbReference type="InterPro" id="IPR051034">
    <property type="entry name" value="Mito_Enoyl-ACP_Reductase"/>
</dbReference>
<comment type="caution">
    <text evidence="8">The sequence shown here is derived from an EMBL/GenBank/DDBJ whole genome shotgun (WGS) entry which is preliminary data.</text>
</comment>
<dbReference type="OrthoDB" id="7482721at2759"/>
<dbReference type="InterPro" id="IPR011032">
    <property type="entry name" value="GroES-like_sf"/>
</dbReference>
<dbReference type="EMBL" id="MTSL01000115">
    <property type="protein sequence ID" value="PJF18563.1"/>
    <property type="molecule type" value="Genomic_DNA"/>
</dbReference>
<dbReference type="AlphaFoldDB" id="A0A2H9TLC8"/>
<dbReference type="Gene3D" id="3.40.50.720">
    <property type="entry name" value="NAD(P)-binding Rossmann-like Domain"/>
    <property type="match status" value="1"/>
</dbReference>
<keyword evidence="9" id="KW-1185">Reference proteome</keyword>
<evidence type="ECO:0000313" key="9">
    <source>
        <dbReference type="Proteomes" id="UP000240830"/>
    </source>
</evidence>
<dbReference type="SUPFAM" id="SSF51735">
    <property type="entry name" value="NAD(P)-binding Rossmann-fold domains"/>
    <property type="match status" value="1"/>
</dbReference>
<keyword evidence="6" id="KW-0496">Mitochondrion</keyword>
<dbReference type="Pfam" id="PF00107">
    <property type="entry name" value="ADH_zinc_N"/>
    <property type="match status" value="1"/>
</dbReference>
<dbReference type="STRING" id="1246581.A0A2H9TLC8"/>
<dbReference type="InterPro" id="IPR013149">
    <property type="entry name" value="ADH-like_C"/>
</dbReference>
<dbReference type="GO" id="GO:0016491">
    <property type="term" value="F:oxidoreductase activity"/>
    <property type="evidence" value="ECO:0007669"/>
    <property type="project" value="UniProtKB-KW"/>
</dbReference>
<dbReference type="FunFam" id="3.40.50.720:FF:000112">
    <property type="entry name" value="Enoyl-[acyl-carrier-protein] reductase 1, mitochondrial"/>
    <property type="match status" value="1"/>
</dbReference>
<name>A0A2H9TLC8_9FUNG</name>
<keyword evidence="5" id="KW-0560">Oxidoreductase</keyword>
<dbReference type="InterPro" id="IPR036291">
    <property type="entry name" value="NAD(P)-bd_dom_sf"/>
</dbReference>
<dbReference type="CDD" id="cd08290">
    <property type="entry name" value="ETR"/>
    <property type="match status" value="1"/>
</dbReference>
<evidence type="ECO:0000256" key="1">
    <source>
        <dbReference type="ARBA" id="ARBA00004173"/>
    </source>
</evidence>
<evidence type="ECO:0000256" key="5">
    <source>
        <dbReference type="ARBA" id="ARBA00023002"/>
    </source>
</evidence>
<feature type="domain" description="Alcohol dehydrogenase-like C-terminal" evidence="7">
    <location>
        <begin position="119"/>
        <end position="241"/>
    </location>
</feature>
<protein>
    <recommendedName>
        <fullName evidence="7">Alcohol dehydrogenase-like C-terminal domain-containing protein</fullName>
    </recommendedName>
</protein>
<dbReference type="PANTHER" id="PTHR43981:SF2">
    <property type="entry name" value="ENOYL-[ACYL-CARRIER-PROTEIN] REDUCTASE, MITOCHONDRIAL"/>
    <property type="match status" value="1"/>
</dbReference>